<evidence type="ECO:0000313" key="3">
    <source>
        <dbReference type="EMBL" id="HBB1576019.1"/>
    </source>
</evidence>
<dbReference type="EMBL" id="AASWIS010000024">
    <property type="protein sequence ID" value="EFH5894349.1"/>
    <property type="molecule type" value="Genomic_DNA"/>
</dbReference>
<evidence type="ECO:0000313" key="1">
    <source>
        <dbReference type="EMBL" id="EFE8676050.1"/>
    </source>
</evidence>
<name>A0A0K6A7X2_ECOLX</name>
<keyword evidence="2" id="KW-0378">Hydrolase</keyword>
<dbReference type="RefSeq" id="WP_000208386.1">
    <property type="nucleotide sequence ID" value="NZ_AP017617.1"/>
</dbReference>
<organism evidence="3">
    <name type="scientific">Escherichia coli</name>
    <dbReference type="NCBI Taxonomy" id="562"/>
    <lineage>
        <taxon>Bacteria</taxon>
        <taxon>Pseudomonadati</taxon>
        <taxon>Pseudomonadota</taxon>
        <taxon>Gammaproteobacteria</taxon>
        <taxon>Enterobacterales</taxon>
        <taxon>Enterobacteriaceae</taxon>
        <taxon>Escherichia</taxon>
    </lineage>
</organism>
<gene>
    <name evidence="1" type="ORF">F7N46_23625</name>
    <name evidence="2" type="ORF">GOP25_19260</name>
    <name evidence="3" type="ORF">J0541_005052</name>
    <name evidence="4" type="ORF">QDW62_03925</name>
</gene>
<reference evidence="2 5" key="3">
    <citation type="submission" date="2019-12" db="EMBL/GenBank/DDBJ databases">
        <authorList>
            <consortium name="GenomeTrakr network: Whole genome sequencing for foodborne pathogen traceback"/>
        </authorList>
    </citation>
    <scope>NUCLEOTIDE SEQUENCE [LARGE SCALE GENOMIC DNA]</scope>
    <source>
        <strain evidence="2 5">PSU-2243</strain>
    </source>
</reference>
<evidence type="ECO:0000313" key="4">
    <source>
        <dbReference type="EMBL" id="WHI02730.1"/>
    </source>
</evidence>
<dbReference type="InterPro" id="IPR045738">
    <property type="entry name" value="DUF6088"/>
</dbReference>
<evidence type="ECO:0000313" key="5">
    <source>
        <dbReference type="Proteomes" id="UP000531813"/>
    </source>
</evidence>
<dbReference type="EMBL" id="AASOHJ010000049">
    <property type="protein sequence ID" value="EFE8676050.1"/>
    <property type="molecule type" value="Genomic_DNA"/>
</dbReference>
<dbReference type="Proteomes" id="UP000533482">
    <property type="component" value="Unassembled WGS sequence"/>
</dbReference>
<dbReference type="GO" id="GO:0016787">
    <property type="term" value="F:hydrolase activity"/>
    <property type="evidence" value="ECO:0007669"/>
    <property type="project" value="UniProtKB-KW"/>
</dbReference>
<dbReference type="EMBL" id="DADUEU010000057">
    <property type="protein sequence ID" value="HBB1576019.1"/>
    <property type="molecule type" value="Genomic_DNA"/>
</dbReference>
<reference evidence="3" key="4">
    <citation type="submission" date="2021-03" db="EMBL/GenBank/DDBJ databases">
        <authorList>
            <consortium name="NCBI Pathogen Detection Project"/>
        </authorList>
    </citation>
    <scope>NUCLEOTIDE SEQUENCE</scope>
    <source>
        <strain evidence="3">Escherichia coli</strain>
    </source>
</reference>
<protein>
    <submittedName>
        <fullName evidence="4">DUF6088 family protein</fullName>
    </submittedName>
    <submittedName>
        <fullName evidence="2">S-adenosylhomocysteine hydrolase</fullName>
    </submittedName>
    <submittedName>
        <fullName evidence="3">Type IV toxin-antitoxin system AbiEi family antitoxin domain-containing protein</fullName>
    </submittedName>
</protein>
<proteinExistence type="predicted"/>
<dbReference type="Proteomes" id="UP001179946">
    <property type="component" value="Chromosome"/>
</dbReference>
<dbReference type="Proteomes" id="UP000531813">
    <property type="component" value="Unassembled WGS sequence"/>
</dbReference>
<reference evidence="4" key="5">
    <citation type="journal article" date="2023" name="Front. Microbiol.">
        <title>Virotyping and genetic antimicrobial susceptibility testing of porcine ETEC/STEC strains and associated plasmid types.</title>
        <authorList>
            <person name="Vereecke N."/>
            <person name="Van Hoorde S."/>
            <person name="Sperling D."/>
            <person name="Theuns S."/>
            <person name="Devriendt B."/>
            <person name="Cox E."/>
        </authorList>
    </citation>
    <scope>NUCLEOTIDE SEQUENCE</scope>
    <source>
        <strain evidence="4">ETEC4085</strain>
    </source>
</reference>
<dbReference type="Pfam" id="PF19570">
    <property type="entry name" value="DUF6088"/>
    <property type="match status" value="1"/>
</dbReference>
<reference evidence="3" key="1">
    <citation type="journal article" date="2018" name="Genome Biol.">
        <title>SKESA: strategic k-mer extension for scrupulous assemblies.</title>
        <authorList>
            <person name="Souvorov A."/>
            <person name="Agarwala R."/>
            <person name="Lipman D.J."/>
        </authorList>
    </citation>
    <scope>NUCLEOTIDE SEQUENCE</scope>
    <source>
        <strain evidence="3">Escherichia coli</strain>
    </source>
</reference>
<evidence type="ECO:0000313" key="6">
    <source>
        <dbReference type="Proteomes" id="UP000533482"/>
    </source>
</evidence>
<sequence length="131" mass="14639">MTTKDRIQSRLNRSKRYVFTRDDFRDIAGYDQVGRALRTLVNEGKLMKVGYGVYTKARRNVITGKIMPAAPGGSAAVITEALDRLNIRYSLIGATECYNKGQSTQIPVSPEFKTPPRFKRVLVVGKSKINA</sequence>
<reference evidence="1 6" key="2">
    <citation type="submission" date="2019-09" db="EMBL/GenBank/DDBJ databases">
        <authorList>
            <consortium name="NARMS: The National Antimicrobial Resistance Monitoring System"/>
        </authorList>
    </citation>
    <scope>NUCLEOTIDE SEQUENCE [LARGE SCALE GENOMIC DNA]</scope>
    <source>
        <strain evidence="1 6">FSIS11923834</strain>
    </source>
</reference>
<evidence type="ECO:0000313" key="2">
    <source>
        <dbReference type="EMBL" id="EFH5894349.1"/>
    </source>
</evidence>
<dbReference type="AlphaFoldDB" id="A0A0K6A7X2"/>
<accession>A0A0K6A7X2</accession>
<dbReference type="Proteomes" id="UP000870292">
    <property type="component" value="Unassembled WGS sequence"/>
</dbReference>
<dbReference type="EMBL" id="CP122634">
    <property type="protein sequence ID" value="WHI02730.1"/>
    <property type="molecule type" value="Genomic_DNA"/>
</dbReference>